<evidence type="ECO:0000313" key="3">
    <source>
        <dbReference type="Proteomes" id="UP000579945"/>
    </source>
</evidence>
<dbReference type="GeneID" id="95393464"/>
<evidence type="ECO:0000256" key="1">
    <source>
        <dbReference type="SAM" id="MobiDB-lite"/>
    </source>
</evidence>
<keyword evidence="3" id="KW-1185">Reference proteome</keyword>
<protein>
    <submittedName>
        <fullName evidence="2">Uncharacterized protein</fullName>
    </submittedName>
</protein>
<comment type="caution">
    <text evidence="2">The sequence shown here is derived from an EMBL/GenBank/DDBJ whole genome shotgun (WGS) entry which is preliminary data.</text>
</comment>
<dbReference type="AlphaFoldDB" id="A0A7W5VH69"/>
<sequence length="116" mass="12982">MSPVRAGTPYATQASLRSYLPWHDPREATRLLRYALHRQGFTHTYQSNGNGMSVLSVLTEVTVWCKDGSFIWNEDGSPVTHPIDDPVGAAHRIAERYRHPTADGHTLTDSVREHSA</sequence>
<reference evidence="2 3" key="1">
    <citation type="submission" date="2020-08" db="EMBL/GenBank/DDBJ databases">
        <title>Sequencing the genomes of 1000 actinobacteria strains.</title>
        <authorList>
            <person name="Klenk H.-P."/>
        </authorList>
    </citation>
    <scope>NUCLEOTIDE SEQUENCE [LARGE SCALE GENOMIC DNA]</scope>
    <source>
        <strain evidence="2 3">DSM 44320</strain>
    </source>
</reference>
<gene>
    <name evidence="2" type="ORF">FHR33_007225</name>
</gene>
<proteinExistence type="predicted"/>
<evidence type="ECO:0000313" key="2">
    <source>
        <dbReference type="EMBL" id="MBB3731365.1"/>
    </source>
</evidence>
<dbReference type="RefSeq" id="WP_183657278.1">
    <property type="nucleotide sequence ID" value="NZ_BAAAXX010000014.1"/>
</dbReference>
<dbReference type="Proteomes" id="UP000579945">
    <property type="component" value="Unassembled WGS sequence"/>
</dbReference>
<accession>A0A7W5VH69</accession>
<organism evidence="2 3">
    <name type="scientific">Nonomuraea dietziae</name>
    <dbReference type="NCBI Taxonomy" id="65515"/>
    <lineage>
        <taxon>Bacteria</taxon>
        <taxon>Bacillati</taxon>
        <taxon>Actinomycetota</taxon>
        <taxon>Actinomycetes</taxon>
        <taxon>Streptosporangiales</taxon>
        <taxon>Streptosporangiaceae</taxon>
        <taxon>Nonomuraea</taxon>
    </lineage>
</organism>
<name>A0A7W5VH69_9ACTN</name>
<feature type="region of interest" description="Disordered" evidence="1">
    <location>
        <begin position="97"/>
        <end position="116"/>
    </location>
</feature>
<dbReference type="EMBL" id="JACIBV010000001">
    <property type="protein sequence ID" value="MBB3731365.1"/>
    <property type="molecule type" value="Genomic_DNA"/>
</dbReference>